<gene>
    <name evidence="1" type="ORF">KDD17_17390</name>
</gene>
<dbReference type="RefSeq" id="WP_212706307.1">
    <property type="nucleotide sequence ID" value="NZ_CP073582.1"/>
</dbReference>
<evidence type="ECO:0000313" key="2">
    <source>
        <dbReference type="Proteomes" id="UP000683291"/>
    </source>
</evidence>
<dbReference type="KEGG" id="sual:KDD17_17390"/>
<reference evidence="1" key="1">
    <citation type="submission" date="2021-04" db="EMBL/GenBank/DDBJ databases">
        <title>Complete genome sequence for Sulfitobacter sp. strain JK7-1.</title>
        <authorList>
            <person name="Park S.-J."/>
        </authorList>
    </citation>
    <scope>NUCLEOTIDE SEQUENCE</scope>
    <source>
        <strain evidence="1">JK7-1</strain>
    </source>
</reference>
<dbReference type="EMBL" id="CP073582">
    <property type="protein sequence ID" value="QUJ78115.1"/>
    <property type="molecule type" value="Genomic_DNA"/>
</dbReference>
<keyword evidence="2" id="KW-1185">Reference proteome</keyword>
<organism evidence="1 2">
    <name type="scientific">Sulfitobacter albidus</name>
    <dbReference type="NCBI Taxonomy" id="2829501"/>
    <lineage>
        <taxon>Bacteria</taxon>
        <taxon>Pseudomonadati</taxon>
        <taxon>Pseudomonadota</taxon>
        <taxon>Alphaproteobacteria</taxon>
        <taxon>Rhodobacterales</taxon>
        <taxon>Roseobacteraceae</taxon>
        <taxon>Sulfitobacter</taxon>
    </lineage>
</organism>
<accession>A0A975JH13</accession>
<dbReference type="AlphaFoldDB" id="A0A975JH13"/>
<dbReference type="Proteomes" id="UP000683291">
    <property type="component" value="Chromosome pJK7-1-1"/>
</dbReference>
<sequence>MDGFAARALDGIDPAPVQTREIVGAPQCATIDAVQQMAGYPAGRIGLAVENVSLRSGDTLQGRVLGAGGCS</sequence>
<name>A0A975JH13_9RHOB</name>
<evidence type="ECO:0000313" key="1">
    <source>
        <dbReference type="EMBL" id="QUJ78115.1"/>
    </source>
</evidence>
<proteinExistence type="predicted"/>
<protein>
    <submittedName>
        <fullName evidence="1">Uncharacterized protein</fullName>
    </submittedName>
</protein>